<reference evidence="3" key="1">
    <citation type="journal article" date="2021" name="PeerJ">
        <title>Extensive microbial diversity within the chicken gut microbiome revealed by metagenomics and culture.</title>
        <authorList>
            <person name="Gilroy R."/>
            <person name="Ravi A."/>
            <person name="Getino M."/>
            <person name="Pursley I."/>
            <person name="Horton D.L."/>
            <person name="Alikhan N.F."/>
            <person name="Baker D."/>
            <person name="Gharbi K."/>
            <person name="Hall N."/>
            <person name="Watson M."/>
            <person name="Adriaenssens E.M."/>
            <person name="Foster-Nyarko E."/>
            <person name="Jarju S."/>
            <person name="Secka A."/>
            <person name="Antonio M."/>
            <person name="Oren A."/>
            <person name="Chaudhuri R.R."/>
            <person name="La Ragione R."/>
            <person name="Hildebrand F."/>
            <person name="Pallen M.J."/>
        </authorList>
    </citation>
    <scope>NUCLEOTIDE SEQUENCE</scope>
    <source>
        <strain evidence="3">1719</strain>
    </source>
</reference>
<protein>
    <submittedName>
        <fullName evidence="3">TolC family protein</fullName>
    </submittedName>
</protein>
<dbReference type="PANTHER" id="PTHR30203">
    <property type="entry name" value="OUTER MEMBRANE CATION EFFLUX PROTEIN"/>
    <property type="match status" value="1"/>
</dbReference>
<feature type="chain" id="PRO_5039015883" evidence="2">
    <location>
        <begin position="21"/>
        <end position="424"/>
    </location>
</feature>
<proteinExistence type="predicted"/>
<dbReference type="GO" id="GO:0015562">
    <property type="term" value="F:efflux transmembrane transporter activity"/>
    <property type="evidence" value="ECO:0007669"/>
    <property type="project" value="InterPro"/>
</dbReference>
<dbReference type="SUPFAM" id="SSF56954">
    <property type="entry name" value="Outer membrane efflux proteins (OEP)"/>
    <property type="match status" value="1"/>
</dbReference>
<dbReference type="AlphaFoldDB" id="A0A9D1W7G9"/>
<evidence type="ECO:0000313" key="4">
    <source>
        <dbReference type="Proteomes" id="UP000824156"/>
    </source>
</evidence>
<feature type="coiled-coil region" evidence="1">
    <location>
        <begin position="323"/>
        <end position="357"/>
    </location>
</feature>
<keyword evidence="2" id="KW-0732">Signal</keyword>
<organism evidence="3 4">
    <name type="scientific">Candidatus Sphingobacterium stercoripullorum</name>
    <dbReference type="NCBI Taxonomy" id="2838759"/>
    <lineage>
        <taxon>Bacteria</taxon>
        <taxon>Pseudomonadati</taxon>
        <taxon>Bacteroidota</taxon>
        <taxon>Sphingobacteriia</taxon>
        <taxon>Sphingobacteriales</taxon>
        <taxon>Sphingobacteriaceae</taxon>
        <taxon>Sphingobacterium</taxon>
    </lineage>
</organism>
<keyword evidence="1" id="KW-0175">Coiled coil</keyword>
<dbReference type="Proteomes" id="UP000824156">
    <property type="component" value="Unassembled WGS sequence"/>
</dbReference>
<name>A0A9D1W7G9_9SPHI</name>
<comment type="caution">
    <text evidence="3">The sequence shown here is derived from an EMBL/GenBank/DDBJ whole genome shotgun (WGS) entry which is preliminary data.</text>
</comment>
<dbReference type="Gene3D" id="1.20.1600.10">
    <property type="entry name" value="Outer membrane efflux proteins (OEP)"/>
    <property type="match status" value="1"/>
</dbReference>
<accession>A0A9D1W7G9</accession>
<evidence type="ECO:0000313" key="3">
    <source>
        <dbReference type="EMBL" id="HIX54074.1"/>
    </source>
</evidence>
<dbReference type="PANTHER" id="PTHR30203:SF23">
    <property type="entry name" value="OUTER MEMBRANE EFFLUX PROTEIN"/>
    <property type="match status" value="1"/>
</dbReference>
<reference evidence="3" key="2">
    <citation type="submission" date="2021-04" db="EMBL/GenBank/DDBJ databases">
        <authorList>
            <person name="Gilroy R."/>
        </authorList>
    </citation>
    <scope>NUCLEOTIDE SEQUENCE</scope>
    <source>
        <strain evidence="3">1719</strain>
    </source>
</reference>
<dbReference type="EMBL" id="DXEZ01000101">
    <property type="protein sequence ID" value="HIX54074.1"/>
    <property type="molecule type" value="Genomic_DNA"/>
</dbReference>
<evidence type="ECO:0000256" key="2">
    <source>
        <dbReference type="SAM" id="SignalP"/>
    </source>
</evidence>
<dbReference type="InterPro" id="IPR010131">
    <property type="entry name" value="MdtP/NodT-like"/>
</dbReference>
<feature type="signal peptide" evidence="2">
    <location>
        <begin position="1"/>
        <end position="20"/>
    </location>
</feature>
<sequence length="424" mass="48816">MNRVLTALIICLMAPAAAIAQQGTLPLKFSELRELLLKNNPSLYYQKQAIKQEEAELLNTKAFSNPNISLSELNFWSSEKMKDLPPLWNGLSAPKQFSIDLEQNLYTAGKRKKRIRLQQSAIKAEEIKHTILTRESELFLKTLYHKLYRVNKEKQSFGNLNEQIQKLNESYQDPKLAKAISRVDVLRINAEAKQVNRELTQIQLDSIEVLKELSTLLDTTISAVDLNPPTLLQNLSSTHSNSGQFDSYHPLKELFDINQQSAQESYSISKAERIPDVELQLQYDRAGGVFDDYLGVGVSIDLPVFNRNKGSIQKAKIRQETLAREIEIEKGQHKKRVDKLNKQIAKQHSVLEDYSEEFFLELDETLLTHISNLKAGNISLLVLMDYLNFYQETIQEHFELLESYWNNIALLEYETGMNYLSYEK</sequence>
<gene>
    <name evidence="3" type="ORF">H9853_03540</name>
</gene>
<evidence type="ECO:0000256" key="1">
    <source>
        <dbReference type="SAM" id="Coils"/>
    </source>
</evidence>